<dbReference type="EMBL" id="JAGWCR010000011">
    <property type="protein sequence ID" value="MBS3650947.1"/>
    <property type="molecule type" value="Genomic_DNA"/>
</dbReference>
<dbReference type="Gene3D" id="3.90.1480.20">
    <property type="entry name" value="Glycosyl transferase family 29"/>
    <property type="match status" value="1"/>
</dbReference>
<dbReference type="InterPro" id="IPR038578">
    <property type="entry name" value="GT29-like_sf"/>
</dbReference>
<dbReference type="Proteomes" id="UP000680348">
    <property type="component" value="Unassembled WGS sequence"/>
</dbReference>
<organism evidence="1 2">
    <name type="scientific">Pseudaminobacter soli</name>
    <name type="common">ex Zhang et al. 2022</name>
    <dbReference type="NCBI Taxonomy" id="2831468"/>
    <lineage>
        <taxon>Bacteria</taxon>
        <taxon>Pseudomonadati</taxon>
        <taxon>Pseudomonadota</taxon>
        <taxon>Alphaproteobacteria</taxon>
        <taxon>Hyphomicrobiales</taxon>
        <taxon>Phyllobacteriaceae</taxon>
        <taxon>Pseudaminobacter</taxon>
    </lineage>
</organism>
<proteinExistence type="predicted"/>
<evidence type="ECO:0000313" key="1">
    <source>
        <dbReference type="EMBL" id="MBS3650947.1"/>
    </source>
</evidence>
<dbReference type="AlphaFoldDB" id="A0A942E126"/>
<reference evidence="1" key="1">
    <citation type="submission" date="2021-04" db="EMBL/GenBank/DDBJ databases">
        <title>Pseudaminobacter soli sp. nov., isolated from paddy soil contaminated by heavy metals.</title>
        <authorList>
            <person name="Zhang K."/>
        </authorList>
    </citation>
    <scope>NUCLEOTIDE SEQUENCE</scope>
    <source>
        <strain evidence="1">19-2017</strain>
    </source>
</reference>
<protein>
    <submittedName>
        <fullName evidence="1">Uncharacterized protein</fullName>
    </submittedName>
</protein>
<accession>A0A942E126</accession>
<keyword evidence="2" id="KW-1185">Reference proteome</keyword>
<evidence type="ECO:0000313" key="2">
    <source>
        <dbReference type="Proteomes" id="UP000680348"/>
    </source>
</evidence>
<gene>
    <name evidence="1" type="ORF">KEU06_20240</name>
</gene>
<name>A0A942E126_9HYPH</name>
<dbReference type="RefSeq" id="WP_188256502.1">
    <property type="nucleotide sequence ID" value="NZ_JABVCF010000011.1"/>
</dbReference>
<comment type="caution">
    <text evidence="1">The sequence shown here is derived from an EMBL/GenBank/DDBJ whole genome shotgun (WGS) entry which is preliminary data.</text>
</comment>
<sequence>MNTPKRVTIVGNGPLRPGSADFIEAADVVIRFNNPKQPLDQVGTKTDIIFMMNSGKPMQARLANQGFLQSPVLRNAKEIILAYHPTVIARYHPKPNPLSWLKGRRTDWTWRIIEVFGKLGKSVTILPVTFYEESCDELGLELVQRHKVFPSTGYLGTRYALQRFPAPEWRIELVGFSWAGWKRHDWAGEENWMRRKQQEGLLDLSALI</sequence>